<gene>
    <name evidence="1" type="ORF">E0F89_05195</name>
</gene>
<accession>A0A4R5AYS8</accession>
<reference evidence="1 2" key="1">
    <citation type="submission" date="2019-03" db="EMBL/GenBank/DDBJ databases">
        <title>Flavobacterium AT-3-2 sp. nov., isolated from arctic soil.</title>
        <authorList>
            <person name="Chaudhary D.K."/>
        </authorList>
    </citation>
    <scope>NUCLEOTIDE SEQUENCE [LARGE SCALE GENOMIC DNA]</scope>
    <source>
        <strain evidence="1 2">AT-3-2</strain>
    </source>
</reference>
<dbReference type="RefSeq" id="WP_131908792.1">
    <property type="nucleotide sequence ID" value="NZ_SMFM01000002.1"/>
</dbReference>
<evidence type="ECO:0000313" key="2">
    <source>
        <dbReference type="Proteomes" id="UP000295278"/>
    </source>
</evidence>
<sequence>MVKPKIYFCTFSDSRLQPTLKRIENEAKSSNFFDDIFIFNEFSLNKEFKNKFKDVLNYNSRGYGCYIWKVSIIQDVLSKLKENDILLYTDAGCSINSNGFNKFQDYINLVNESELGILAVSLEDNLLESKYTKGDLFDYLQVRDNEAIYNTPQIQSGLILIKKNKNAEVLFNEWQNVINSSFNLINDEVSISSNFPDFIAHRHDQSIFSILFKMHKGVTIPLSEVWVKQNEDLHLLKDSPIWCMRNKNKKVFGLKYLMVNWINDTLIFKKRM</sequence>
<name>A0A4R5AYS8_9FLAO</name>
<dbReference type="OrthoDB" id="9804725at2"/>
<protein>
    <recommendedName>
        <fullName evidence="3">Nucleotide-diphospho-sugar transferase domain-containing protein</fullName>
    </recommendedName>
</protein>
<comment type="caution">
    <text evidence="1">The sequence shown here is derived from an EMBL/GenBank/DDBJ whole genome shotgun (WGS) entry which is preliminary data.</text>
</comment>
<evidence type="ECO:0008006" key="3">
    <source>
        <dbReference type="Google" id="ProtNLM"/>
    </source>
</evidence>
<proteinExistence type="predicted"/>
<organism evidence="1 2">
    <name type="scientific">Flavobacterium caseinilyticum</name>
    <dbReference type="NCBI Taxonomy" id="2541732"/>
    <lineage>
        <taxon>Bacteria</taxon>
        <taxon>Pseudomonadati</taxon>
        <taxon>Bacteroidota</taxon>
        <taxon>Flavobacteriia</taxon>
        <taxon>Flavobacteriales</taxon>
        <taxon>Flavobacteriaceae</taxon>
        <taxon>Flavobacterium</taxon>
    </lineage>
</organism>
<dbReference type="EMBL" id="SMFM01000002">
    <property type="protein sequence ID" value="TDD76996.1"/>
    <property type="molecule type" value="Genomic_DNA"/>
</dbReference>
<evidence type="ECO:0000313" key="1">
    <source>
        <dbReference type="EMBL" id="TDD76996.1"/>
    </source>
</evidence>
<dbReference type="AlphaFoldDB" id="A0A4R5AYS8"/>
<keyword evidence="2" id="KW-1185">Reference proteome</keyword>
<dbReference type="Proteomes" id="UP000295278">
    <property type="component" value="Unassembled WGS sequence"/>
</dbReference>